<dbReference type="VEuPathDB" id="PlasmoDB:PVW1_060033700"/>
<accession>A0A1G4EFC7</accession>
<dbReference type="AlphaFoldDB" id="A0A1G4EFC7"/>
<evidence type="ECO:0000313" key="1">
    <source>
        <dbReference type="EMBL" id="SCA81989.1"/>
    </source>
</evidence>
<dbReference type="EMBL" id="FLYI01000299">
    <property type="protein sequence ID" value="SCA81989.1"/>
    <property type="molecule type" value="Genomic_DNA"/>
</dbReference>
<proteinExistence type="predicted"/>
<dbReference type="Pfam" id="PF05795">
    <property type="entry name" value="Plasmodium_Vir"/>
    <property type="match status" value="1"/>
</dbReference>
<dbReference type="InterPro" id="IPR008780">
    <property type="entry name" value="Plasmodium_Vir"/>
</dbReference>
<dbReference type="VEuPathDB" id="PlasmoDB:PVPAM_030030400"/>
<gene>
    <name evidence="1" type="ORF">PVC01_000084700</name>
</gene>
<dbReference type="VEuPathDB" id="PlasmoDB:PVP01_0005040"/>
<sequence>MGCNPTIKDDSYKFFDNIENYIKKVDDAQQNRVTTEITSKCKGIYYTMSSSFENELIATSVCEEIVKLYKSLDKIKGKSKCSKDNNNDCEFFNYWVNFQISKSRFNESNCIYHIYDAIESQFTGTDHYDVNIELIYDIKKDELDKMNILYRLYKIYTDLDNILDNKTKDTKELLLSYSTACCTDYLEANYLCSGGNDDNNSNIQFCTQLENFKTKYIGLYERVDRNGPEYTNNFKRLTQCDNNTVSTALIGTTVGLVPLLVGLYKFTPLRQLINSNKGKLTQEYRNNDDERRNIMLMDQGSEHISSQQGTYNIKYHSV</sequence>
<organism evidence="1 2">
    <name type="scientific">Plasmodium vivax</name>
    <name type="common">malaria parasite P. vivax</name>
    <dbReference type="NCBI Taxonomy" id="5855"/>
    <lineage>
        <taxon>Eukaryota</taxon>
        <taxon>Sar</taxon>
        <taxon>Alveolata</taxon>
        <taxon>Apicomplexa</taxon>
        <taxon>Aconoidasida</taxon>
        <taxon>Haemosporida</taxon>
        <taxon>Plasmodiidae</taxon>
        <taxon>Plasmodium</taxon>
        <taxon>Plasmodium (Plasmodium)</taxon>
    </lineage>
</organism>
<dbReference type="Proteomes" id="UP000305196">
    <property type="component" value="Unassembled WGS sequence"/>
</dbReference>
<dbReference type="VEuPathDB" id="PlasmoDB:PVX_145260"/>
<name>A0A1G4EFC7_PLAVI</name>
<evidence type="ECO:0000313" key="2">
    <source>
        <dbReference type="Proteomes" id="UP000305196"/>
    </source>
</evidence>
<protein>
    <submittedName>
        <fullName evidence="1">VIR protein</fullName>
    </submittedName>
</protein>
<reference evidence="1 2" key="1">
    <citation type="submission" date="2016-07" db="EMBL/GenBank/DDBJ databases">
        <authorList>
            <consortium name="Pathogen Informatics"/>
        </authorList>
    </citation>
    <scope>NUCLEOTIDE SEQUENCE [LARGE SCALE GENOMIC DNA]</scope>
</reference>